<gene>
    <name evidence="1" type="ORF">pEaSNUABM1_00254</name>
</gene>
<dbReference type="EMBL" id="MZ443776">
    <property type="protein sequence ID" value="QZE57463.1"/>
    <property type="molecule type" value="Genomic_DNA"/>
</dbReference>
<organism evidence="1 2">
    <name type="scientific">Erwinia phage pEa_SNUABM_1</name>
    <dbReference type="NCBI Taxonomy" id="2869543"/>
    <lineage>
        <taxon>Viruses</taxon>
        <taxon>Duplodnaviria</taxon>
        <taxon>Heunggongvirae</taxon>
        <taxon>Uroviricota</taxon>
        <taxon>Caudoviricetes</taxon>
        <taxon>Alexandravirus</taxon>
        <taxon>Alexandravirus SNUABM1</taxon>
    </lineage>
</organism>
<evidence type="ECO:0000313" key="1">
    <source>
        <dbReference type="EMBL" id="QZE57463.1"/>
    </source>
</evidence>
<reference evidence="1 2" key="1">
    <citation type="submission" date="2021-06" db="EMBL/GenBank/DDBJ databases">
        <title>Complete genome sequence of Erwinia phage pEa_SNUABM_1.</title>
        <authorList>
            <person name="Kim S.G."/>
            <person name="Park S.C."/>
        </authorList>
    </citation>
    <scope>NUCLEOTIDE SEQUENCE [LARGE SCALE GENOMIC DNA]</scope>
</reference>
<sequence length="81" mass="9096">MSEKQITLDLIADVASPTEIIFEDGESSNDWLAPYDLRLTVTQHVGPNGYPEVAIIGHEDDLRRFLAEKLPDTDAELEDVR</sequence>
<keyword evidence="2" id="KW-1185">Reference proteome</keyword>
<accession>A0AAE8C3G6</accession>
<evidence type="ECO:0000313" key="2">
    <source>
        <dbReference type="Proteomes" id="UP000827973"/>
    </source>
</evidence>
<proteinExistence type="predicted"/>
<dbReference type="Proteomes" id="UP000827973">
    <property type="component" value="Segment"/>
</dbReference>
<name>A0AAE8C3G6_9CAUD</name>
<protein>
    <submittedName>
        <fullName evidence="1">Uncharacterized protein</fullName>
    </submittedName>
</protein>